<feature type="region of interest" description="Disordered" evidence="1">
    <location>
        <begin position="60"/>
        <end position="152"/>
    </location>
</feature>
<dbReference type="Proteomes" id="UP001199106">
    <property type="component" value="Unassembled WGS sequence"/>
</dbReference>
<dbReference type="EMBL" id="JAANER010000005">
    <property type="protein sequence ID" value="KAG9189815.1"/>
    <property type="molecule type" value="Genomic_DNA"/>
</dbReference>
<evidence type="ECO:0000313" key="2">
    <source>
        <dbReference type="EMBL" id="KAG9189815.1"/>
    </source>
</evidence>
<name>A0AAD4FI72_9PLEO</name>
<gene>
    <name evidence="2" type="ORF">G6011_06683</name>
</gene>
<accession>A0AAD4FI72</accession>
<feature type="compositionally biased region" description="Basic and acidic residues" evidence="1">
    <location>
        <begin position="73"/>
        <end position="85"/>
    </location>
</feature>
<comment type="caution">
    <text evidence="2">The sequence shown here is derived from an EMBL/GenBank/DDBJ whole genome shotgun (WGS) entry which is preliminary data.</text>
</comment>
<evidence type="ECO:0000256" key="1">
    <source>
        <dbReference type="SAM" id="MobiDB-lite"/>
    </source>
</evidence>
<protein>
    <submittedName>
        <fullName evidence="2">Uncharacterized protein</fullName>
    </submittedName>
</protein>
<proteinExistence type="predicted"/>
<evidence type="ECO:0000313" key="3">
    <source>
        <dbReference type="Proteomes" id="UP001199106"/>
    </source>
</evidence>
<keyword evidence="3" id="KW-1185">Reference proteome</keyword>
<feature type="compositionally biased region" description="Basic residues" evidence="1">
    <location>
        <begin position="94"/>
        <end position="104"/>
    </location>
</feature>
<organism evidence="2 3">
    <name type="scientific">Alternaria panax</name>
    <dbReference type="NCBI Taxonomy" id="48097"/>
    <lineage>
        <taxon>Eukaryota</taxon>
        <taxon>Fungi</taxon>
        <taxon>Dikarya</taxon>
        <taxon>Ascomycota</taxon>
        <taxon>Pezizomycotina</taxon>
        <taxon>Dothideomycetes</taxon>
        <taxon>Pleosporomycetidae</taxon>
        <taxon>Pleosporales</taxon>
        <taxon>Pleosporineae</taxon>
        <taxon>Pleosporaceae</taxon>
        <taxon>Alternaria</taxon>
        <taxon>Alternaria sect. Panax</taxon>
    </lineage>
</organism>
<reference evidence="2" key="1">
    <citation type="submission" date="2021-07" db="EMBL/GenBank/DDBJ databases">
        <title>Genome Resource of American Ginseng Black Spot Pathogen Alternaria panax.</title>
        <authorList>
            <person name="Qiu C."/>
            <person name="Wang W."/>
            <person name="Liu Z."/>
        </authorList>
    </citation>
    <scope>NUCLEOTIDE SEQUENCE</scope>
    <source>
        <strain evidence="2">BNCC115425</strain>
    </source>
</reference>
<dbReference type="AlphaFoldDB" id="A0AAD4FI72"/>
<sequence>MKVRQKLISADKGCVCRATGARTPDYIKADHALVSTTYSREPTLYPFIKFLTNTAQIHVMDDPNDEDVPIPPRQDEPLKEGEGRPSIKGYSKNFKFRPNGKVRIKTTSTQGLRGPYTISETHTGPKYTLEKSDGSSIDNGKTFDEDELEHAT</sequence>